<evidence type="ECO:0000256" key="17">
    <source>
        <dbReference type="PROSITE-ProRule" id="PRU00782"/>
    </source>
</evidence>
<dbReference type="CDD" id="cd00124">
    <property type="entry name" value="MYSc"/>
    <property type="match status" value="1"/>
</dbReference>
<dbReference type="FunFam" id="3.90.550.10:FF:000139">
    <property type="entry name" value="Chitin synthase 8"/>
    <property type="match status" value="1"/>
</dbReference>
<feature type="transmembrane region" description="Helical" evidence="19">
    <location>
        <begin position="1062"/>
        <end position="1079"/>
    </location>
</feature>
<feature type="transmembrane region" description="Helical" evidence="19">
    <location>
        <begin position="1725"/>
        <end position="1748"/>
    </location>
</feature>
<dbReference type="InterPro" id="IPR027417">
    <property type="entry name" value="P-loop_NTPase"/>
</dbReference>
<evidence type="ECO:0000256" key="4">
    <source>
        <dbReference type="ARBA" id="ARBA00022676"/>
    </source>
</evidence>
<feature type="region of interest" description="Disordered" evidence="18">
    <location>
        <begin position="1855"/>
        <end position="1876"/>
    </location>
</feature>
<evidence type="ECO:0000256" key="11">
    <source>
        <dbReference type="ARBA" id="ARBA00023123"/>
    </source>
</evidence>
<comment type="caution">
    <text evidence="21">The sequence shown here is derived from an EMBL/GenBank/DDBJ whole genome shotgun (WGS) entry which is preliminary data.</text>
</comment>
<evidence type="ECO:0000256" key="12">
    <source>
        <dbReference type="ARBA" id="ARBA00023136"/>
    </source>
</evidence>
<dbReference type="PANTHER" id="PTHR22914:SF42">
    <property type="entry name" value="CHITIN SYNTHASE"/>
    <property type="match status" value="1"/>
</dbReference>
<evidence type="ECO:0000256" key="10">
    <source>
        <dbReference type="ARBA" id="ARBA00023054"/>
    </source>
</evidence>
<dbReference type="InterPro" id="IPR001609">
    <property type="entry name" value="Myosin_head_motor_dom-like"/>
</dbReference>
<feature type="transmembrane region" description="Helical" evidence="19">
    <location>
        <begin position="1693"/>
        <end position="1719"/>
    </location>
</feature>
<dbReference type="Pfam" id="PF03142">
    <property type="entry name" value="Chitin_synth_2"/>
    <property type="match status" value="1"/>
</dbReference>
<protein>
    <recommendedName>
        <fullName evidence="2">chitin synthase</fullName>
        <ecNumber evidence="2">2.4.1.16</ecNumber>
    </recommendedName>
</protein>
<keyword evidence="8 17" id="KW-0067">ATP-binding</keyword>
<feature type="domain" description="Myosin motor" evidence="20">
    <location>
        <begin position="57"/>
        <end position="778"/>
    </location>
</feature>
<feature type="transmembrane region" description="Helical" evidence="19">
    <location>
        <begin position="1821"/>
        <end position="1839"/>
    </location>
</feature>
<keyword evidence="22" id="KW-1185">Reference proteome</keyword>
<dbReference type="GO" id="GO:0003779">
    <property type="term" value="F:actin binding"/>
    <property type="evidence" value="ECO:0007669"/>
    <property type="project" value="UniProtKB-KW"/>
</dbReference>
<feature type="transmembrane region" description="Helical" evidence="19">
    <location>
        <begin position="2085"/>
        <end position="2107"/>
    </location>
</feature>
<keyword evidence="17" id="KW-0009">Actin-binding</keyword>
<dbReference type="EC" id="2.4.1.16" evidence="2"/>
<dbReference type="GO" id="GO:0005524">
    <property type="term" value="F:ATP binding"/>
    <property type="evidence" value="ECO:0007669"/>
    <property type="project" value="UniProtKB-UniRule"/>
</dbReference>
<name>A0A813LWC6_9BILA</name>
<sequence>MNVTTNHHHNPNLNNVNFNNAIFNKNFIPMQNLTHNETTDHTDTPTFNSNLNTTDVYINDDISLLPIIDDKTILSTIKAKYEMSKFYSYVGELLVSVNPRDRLQIYSDEMKKAYFQSNSRSNMDPHLYWTCSEIYKSAIQRQRDNIIVLNGESGSGKTETFKYAIDFFSKISCKNEILRNKISQSLSIIEAFGNAPTLFNSNSTRFANLFELKYNQDGILVGAKMNDFMLEKSRVLLDFPNERNFLIFYYMLAGLDKSPMDRLYLEDIQKHKITNLPDGLTNYQIKQWTENFNNLKEKMLNFGFKDEDLKALFRVLAIIILLTDLEFVTIASSNHEIVYIKNERTLAKAADLLCVDHEDLATILISTVVVTSKGSQMWPRNLEDTISMRDNLVKTLYGRLFGWIVKMINTQLDSEDSNTNQSTFTISILDLFGFESFKNNSIEQLMINTLNEELQSAFYRHSFNYDQLVYQREGLPYPQVSFKDNKKVCDLLLQKPIGIFSLLREECKSNLSDDSEFVQKLNEYFGHNSDYVAFKSNPLNFGINHSAGKVKYNAKSMISKSKDFLSKNIIECLQKSDDTFISDLFVALPSPNGCFSNIRTKPSNKPIRMFNTKILSDENKSLEIANRMMEKVKSNTTIRIEQSSSNNANLVYFNVSLNEIISKIENSKTHFIRCIKPNENSFSNQFVSNIAFKQIRDGGLVEYARVRKLNYPVKIDFYTFIKRFEKLAISFGITQQNSNAKEACIKLLQCVGLRNYRIGVSKVFIKNEELDVIEKDQMNIMDDINNNNNPVKKPAQINLDFNHNHQTINTLNQTDNYRTSPRLRHTHNQQLKPNQQDTKQDDLIQPKLEQEYWWDVARVTSRDFELEQMHLRSRVETFKIIFKLIAYVVFFLIVLGSSVVSKLSLFTMVNAFKKPNQPDAYIARWTLLMACSVSLPYILSFIGSLQTSMFGSAAGRPSFLIVFWTLIVEVAHTFGTSLFLFKVLPNVQNVTGLFLMNSLCIIPAILKILFSSRRGMTRFKKFITFILDLIAILFQTTIIFIFKMAPDFDSKPFGKITEKDDLFYVYIVISAFLVSLSYWENFAEVRYSTNRFIVFIQNNIHEHRKYNAKIYTFITPLKIILIFIFSYAFLSKDAKKQFSNLNKPLNSSALSMFDSKHGDFFFSGSAFYVPFLVHALSSVFCYYTARIACKVLMQGIGFSLPLTLSTPVTFLVLLSLSFKFKNTNVSMDSGIAGEFFYFDGFSFHSSITTVFVGIFLYWISQLWISSHIWSPKIERMAKNERIFTKPVYESTLLDQCLMMNRRIIDDTTPDLNESSDFSNVNGNFPTPLIYLCATMWHETINEMTQLLKSIFRLDRDQHARRMAKKLLNINDPDYYKFETHIFFDDAFDDDDDGNRIPNRFVQQFVSVVNIAAVYVHGVEMSVGDPVKVPTPYGGRLVWIMPGGNKIIVHVKDKDKIRHRKRWSQVMYMYYLLSYKLLGKKENKELGRKYSMFQGFSGFGDFIKNISEDKKQVAQNTFILALDGDVDFKPEAVLLLVDRMRKNPKVGAACGRIHPIGSGPMVWYQKFEYAVGHWLQKAAEHKLGCVLCSPGCFSLFRGSALMDDNVMRRYADKATEASHYVQYDQGEDRWLCTLLLQEGYRVDYCAASDALTYAPETFKEFFNQRRRWMPSTIANILDLLQDARHTILVNENMSFFYIFYQGFLLASTILGPGTILLTVASSFRTVFTSLTLAESYTLAIAPAIFYLIVCLKTKPDTQIMVGALMSSVYSMIMTMVLVATMAQLTNSDEISASSFFFVFLIILFLVTGILHPQEIMNLAYGILYLVTLPGGYVLLVVYSICNLHVVSWGTREVASNRKKNANKKNQKENKKEEVVEKKRPKRSGIMGLIMGSESQKGVIENAAEFFQSIMKPSSNRQEKLLVEIANKLENLGDKKAPLSSNTIANIDSPNNNNDKTEIDITKDHTQNETELESQIEIPRNYLYNPFWIDMKALGKNDVYYLNTKEMTFWQGLIDKYLHPLNKDEEEEKRISKDLIELRNNSCFAFFMLNALWVVMQFQFEYVSVAFPKMQISIGALYNRPDQKVQILGLVFLILFTLVLLLQFLSMLFHRWGTIVEILASTRLSSKHHKYRDSKMTVQEAVDLIKEMELEKQTENFDPQMSSNQTSDDENMTEPDPDYDEDILPEPQPDYFEHPAVNNMDNWNKPMKALSPTMNNYQNNLNMSSFNMGYRMNENFMSPPMRRFSQNQDNQFMNNSSVVYSPRNFLKPLQSLDARVMRQFKALEQRDPRFKRRVKQIQYMSNRLGSPNQMVENNFNV</sequence>
<dbReference type="InterPro" id="IPR004835">
    <property type="entry name" value="Chitin_synth"/>
</dbReference>
<evidence type="ECO:0000256" key="9">
    <source>
        <dbReference type="ARBA" id="ARBA00022989"/>
    </source>
</evidence>
<dbReference type="Proteomes" id="UP000663879">
    <property type="component" value="Unassembled WGS sequence"/>
</dbReference>
<dbReference type="Gene3D" id="1.20.120.720">
    <property type="entry name" value="Myosin VI head, motor domain, U50 subdomain"/>
    <property type="match status" value="1"/>
</dbReference>
<dbReference type="GO" id="GO:0003774">
    <property type="term" value="F:cytoskeletal motor activity"/>
    <property type="evidence" value="ECO:0007669"/>
    <property type="project" value="UniProtKB-UniRule"/>
</dbReference>
<keyword evidence="14" id="KW-0325">Glycoprotein</keyword>
<feature type="binding site" evidence="17">
    <location>
        <begin position="151"/>
        <end position="158"/>
    </location>
    <ligand>
        <name>ATP</name>
        <dbReference type="ChEBI" id="CHEBI:30616"/>
    </ligand>
</feature>
<feature type="transmembrane region" description="Helical" evidence="19">
    <location>
        <begin position="1022"/>
        <end position="1042"/>
    </location>
</feature>
<comment type="subcellular location">
    <subcellularLocation>
        <location evidence="1">Cell membrane</location>
        <topology evidence="1">Multi-pass membrane protein</topology>
    </subcellularLocation>
</comment>
<dbReference type="GO" id="GO:0005886">
    <property type="term" value="C:plasma membrane"/>
    <property type="evidence" value="ECO:0007669"/>
    <property type="project" value="UniProtKB-SubCell"/>
</dbReference>
<keyword evidence="4" id="KW-0328">Glycosyltransferase</keyword>
<feature type="transmembrane region" description="Helical" evidence="19">
    <location>
        <begin position="921"/>
        <end position="939"/>
    </location>
</feature>
<proteinExistence type="inferred from homology"/>
<organism evidence="21 22">
    <name type="scientific">Brachionus calyciflorus</name>
    <dbReference type="NCBI Taxonomy" id="104777"/>
    <lineage>
        <taxon>Eukaryota</taxon>
        <taxon>Metazoa</taxon>
        <taxon>Spiralia</taxon>
        <taxon>Gnathifera</taxon>
        <taxon>Rotifera</taxon>
        <taxon>Eurotatoria</taxon>
        <taxon>Monogononta</taxon>
        <taxon>Pseudotrocha</taxon>
        <taxon>Ploima</taxon>
        <taxon>Brachionidae</taxon>
        <taxon>Brachionus</taxon>
    </lineage>
</organism>
<feature type="transmembrane region" description="Helical" evidence="19">
    <location>
        <begin position="880"/>
        <end position="901"/>
    </location>
</feature>
<evidence type="ECO:0000256" key="3">
    <source>
        <dbReference type="ARBA" id="ARBA00022475"/>
    </source>
</evidence>
<dbReference type="SUPFAM" id="SSF52540">
    <property type="entry name" value="P-loop containing nucleoside triphosphate hydrolases"/>
    <property type="match status" value="1"/>
</dbReference>
<keyword evidence="13 17" id="KW-0505">Motor protein</keyword>
<reference evidence="21" key="1">
    <citation type="submission" date="2021-02" db="EMBL/GenBank/DDBJ databases">
        <authorList>
            <person name="Nowell W R."/>
        </authorList>
    </citation>
    <scope>NUCLEOTIDE SEQUENCE</scope>
    <source>
        <strain evidence="21">Ploen Becks lab</strain>
    </source>
</reference>
<dbReference type="PRINTS" id="PR00193">
    <property type="entry name" value="MYOSINHEAVY"/>
</dbReference>
<dbReference type="PANTHER" id="PTHR22914">
    <property type="entry name" value="CHITIN SYNTHASE"/>
    <property type="match status" value="1"/>
</dbReference>
<feature type="transmembrane region" description="Helical" evidence="19">
    <location>
        <begin position="1160"/>
        <end position="1183"/>
    </location>
</feature>
<dbReference type="CDD" id="cd04190">
    <property type="entry name" value="Chitin_synth_C"/>
    <property type="match status" value="1"/>
</dbReference>
<dbReference type="Gene3D" id="1.20.5.4820">
    <property type="match status" value="1"/>
</dbReference>
<dbReference type="GO" id="GO:0004100">
    <property type="term" value="F:chitin synthase activity"/>
    <property type="evidence" value="ECO:0007669"/>
    <property type="project" value="UniProtKB-EC"/>
</dbReference>
<dbReference type="InterPro" id="IPR029044">
    <property type="entry name" value="Nucleotide-diphossugar_trans"/>
</dbReference>
<accession>A0A813LWC6</accession>
<feature type="region of interest" description="Actin-binding" evidence="17">
    <location>
        <begin position="657"/>
        <end position="679"/>
    </location>
</feature>
<evidence type="ECO:0000256" key="7">
    <source>
        <dbReference type="ARBA" id="ARBA00022741"/>
    </source>
</evidence>
<evidence type="ECO:0000313" key="22">
    <source>
        <dbReference type="Proteomes" id="UP000663879"/>
    </source>
</evidence>
<evidence type="ECO:0000313" key="21">
    <source>
        <dbReference type="EMBL" id="CAF0706559.1"/>
    </source>
</evidence>
<evidence type="ECO:0000256" key="13">
    <source>
        <dbReference type="ARBA" id="ARBA00023175"/>
    </source>
</evidence>
<feature type="compositionally biased region" description="Polar residues" evidence="18">
    <location>
        <begin position="2154"/>
        <end position="2164"/>
    </location>
</feature>
<keyword evidence="12 19" id="KW-0472">Membrane</keyword>
<evidence type="ECO:0000256" key="6">
    <source>
        <dbReference type="ARBA" id="ARBA00022692"/>
    </source>
</evidence>
<dbReference type="GO" id="GO:0016459">
    <property type="term" value="C:myosin complex"/>
    <property type="evidence" value="ECO:0007669"/>
    <property type="project" value="UniProtKB-KW"/>
</dbReference>
<keyword evidence="10" id="KW-0175">Coiled coil</keyword>
<keyword evidence="6 19" id="KW-0812">Transmembrane</keyword>
<evidence type="ECO:0000256" key="14">
    <source>
        <dbReference type="ARBA" id="ARBA00023180"/>
    </source>
</evidence>
<feature type="transmembrane region" description="Helical" evidence="19">
    <location>
        <begin position="1236"/>
        <end position="1259"/>
    </location>
</feature>
<keyword evidence="5" id="KW-0808">Transferase</keyword>
<evidence type="ECO:0000256" key="16">
    <source>
        <dbReference type="ARBA" id="ARBA00048014"/>
    </source>
</evidence>
<evidence type="ECO:0000259" key="20">
    <source>
        <dbReference type="PROSITE" id="PS51456"/>
    </source>
</evidence>
<dbReference type="EMBL" id="CAJNOC010000018">
    <property type="protein sequence ID" value="CAF0706559.1"/>
    <property type="molecule type" value="Genomic_DNA"/>
</dbReference>
<dbReference type="OrthoDB" id="370884at2759"/>
<feature type="transmembrane region" description="Helical" evidence="19">
    <location>
        <begin position="1789"/>
        <end position="1809"/>
    </location>
</feature>
<feature type="transmembrane region" description="Helical" evidence="19">
    <location>
        <begin position="2042"/>
        <end position="2065"/>
    </location>
</feature>
<keyword evidence="7 17" id="KW-0547">Nucleotide-binding</keyword>
<keyword evidence="11 17" id="KW-0518">Myosin</keyword>
<evidence type="ECO:0000256" key="19">
    <source>
        <dbReference type="SAM" id="Phobius"/>
    </source>
</evidence>
<comment type="catalytic activity">
    <reaction evidence="16">
        <text>[(1-&gt;4)-N-acetyl-beta-D-glucosaminyl](n) + UDP-N-acetyl-alpha-D-glucosamine = [(1-&gt;4)-N-acetyl-beta-D-glucosaminyl](n+1) + UDP + H(+)</text>
        <dbReference type="Rhea" id="RHEA:16637"/>
        <dbReference type="Rhea" id="RHEA-COMP:9593"/>
        <dbReference type="Rhea" id="RHEA-COMP:9595"/>
        <dbReference type="ChEBI" id="CHEBI:15378"/>
        <dbReference type="ChEBI" id="CHEBI:17029"/>
        <dbReference type="ChEBI" id="CHEBI:57705"/>
        <dbReference type="ChEBI" id="CHEBI:58223"/>
        <dbReference type="EC" id="2.4.1.16"/>
    </reaction>
</comment>
<dbReference type="Gene3D" id="3.40.850.10">
    <property type="entry name" value="Kinesin motor domain"/>
    <property type="match status" value="1"/>
</dbReference>
<evidence type="ECO:0000256" key="18">
    <source>
        <dbReference type="SAM" id="MobiDB-lite"/>
    </source>
</evidence>
<dbReference type="Gene3D" id="1.10.10.820">
    <property type="match status" value="1"/>
</dbReference>
<dbReference type="GO" id="GO:0006031">
    <property type="term" value="P:chitin biosynthetic process"/>
    <property type="evidence" value="ECO:0007669"/>
    <property type="project" value="TreeGrafter"/>
</dbReference>
<evidence type="ECO:0000256" key="1">
    <source>
        <dbReference type="ARBA" id="ARBA00004651"/>
    </source>
</evidence>
<feature type="transmembrane region" description="Helical" evidence="19">
    <location>
        <begin position="1760"/>
        <end position="1783"/>
    </location>
</feature>
<comment type="similarity">
    <text evidence="17">Belongs to the TRAFAC class myosin-kinesin ATPase superfamily. Myosin family.</text>
</comment>
<feature type="transmembrane region" description="Helical" evidence="19">
    <location>
        <begin position="959"/>
        <end position="981"/>
    </location>
</feature>
<dbReference type="SMART" id="SM00242">
    <property type="entry name" value="MYSc"/>
    <property type="match status" value="1"/>
</dbReference>
<feature type="compositionally biased region" description="Acidic residues" evidence="18">
    <location>
        <begin position="2165"/>
        <end position="2175"/>
    </location>
</feature>
<evidence type="ECO:0000256" key="15">
    <source>
        <dbReference type="ARBA" id="ARBA00046329"/>
    </source>
</evidence>
<feature type="region of interest" description="Disordered" evidence="18">
    <location>
        <begin position="2151"/>
        <end position="2175"/>
    </location>
</feature>
<feature type="compositionally biased region" description="Basic and acidic residues" evidence="18">
    <location>
        <begin position="1864"/>
        <end position="1876"/>
    </location>
</feature>
<evidence type="ECO:0000256" key="5">
    <source>
        <dbReference type="ARBA" id="ARBA00022679"/>
    </source>
</evidence>
<dbReference type="InterPro" id="IPR036961">
    <property type="entry name" value="Kinesin_motor_dom_sf"/>
</dbReference>
<feature type="transmembrane region" description="Helical" evidence="19">
    <location>
        <begin position="1195"/>
        <end position="1216"/>
    </location>
</feature>
<feature type="transmembrane region" description="Helical" evidence="19">
    <location>
        <begin position="1110"/>
        <end position="1130"/>
    </location>
</feature>
<dbReference type="SUPFAM" id="SSF53448">
    <property type="entry name" value="Nucleotide-diphospho-sugar transferases"/>
    <property type="match status" value="1"/>
</dbReference>
<keyword evidence="3" id="KW-1003">Cell membrane</keyword>
<dbReference type="Pfam" id="PF00063">
    <property type="entry name" value="Myosin_head"/>
    <property type="match status" value="1"/>
</dbReference>
<comment type="similarity">
    <text evidence="15">Belongs to the chitin synthase family. Class IV subfamily.</text>
</comment>
<keyword evidence="9 19" id="KW-1133">Transmembrane helix</keyword>
<dbReference type="PROSITE" id="PS51456">
    <property type="entry name" value="MYOSIN_MOTOR"/>
    <property type="match status" value="1"/>
</dbReference>
<gene>
    <name evidence="21" type="ORF">OXX778_LOCUS387</name>
</gene>
<dbReference type="Gene3D" id="1.20.58.530">
    <property type="match status" value="1"/>
</dbReference>
<evidence type="ECO:0000256" key="8">
    <source>
        <dbReference type="ARBA" id="ARBA00022840"/>
    </source>
</evidence>
<evidence type="ECO:0000256" key="2">
    <source>
        <dbReference type="ARBA" id="ARBA00012543"/>
    </source>
</evidence>